<reference evidence="2 3" key="1">
    <citation type="submission" date="2020-04" db="EMBL/GenBank/DDBJ databases">
        <authorList>
            <person name="Wallbank WR R."/>
            <person name="Pardo Diaz C."/>
            <person name="Kozak K."/>
            <person name="Martin S."/>
            <person name="Jiggins C."/>
            <person name="Moest M."/>
            <person name="Warren A I."/>
            <person name="Byers J.R.P. K."/>
            <person name="Montejo-Kovacevich G."/>
            <person name="Yen C E."/>
        </authorList>
    </citation>
    <scope>NUCLEOTIDE SEQUENCE [LARGE SCALE GENOMIC DNA]</scope>
</reference>
<accession>A0A8S1A8D6</accession>
<comment type="caution">
    <text evidence="2">The sequence shown here is derived from an EMBL/GenBank/DDBJ whole genome shotgun (WGS) entry which is preliminary data.</text>
</comment>
<dbReference type="EMBL" id="CADEBC010000519">
    <property type="protein sequence ID" value="CAB3243439.1"/>
    <property type="molecule type" value="Genomic_DNA"/>
</dbReference>
<evidence type="ECO:0000313" key="2">
    <source>
        <dbReference type="EMBL" id="CAB3243439.1"/>
    </source>
</evidence>
<evidence type="ECO:0000313" key="3">
    <source>
        <dbReference type="Proteomes" id="UP000494106"/>
    </source>
</evidence>
<dbReference type="AlphaFoldDB" id="A0A8S1A8D6"/>
<organism evidence="2 3">
    <name type="scientific">Arctia plantaginis</name>
    <name type="common">Wood tiger moth</name>
    <name type="synonym">Phalaena plantaginis</name>
    <dbReference type="NCBI Taxonomy" id="874455"/>
    <lineage>
        <taxon>Eukaryota</taxon>
        <taxon>Metazoa</taxon>
        <taxon>Ecdysozoa</taxon>
        <taxon>Arthropoda</taxon>
        <taxon>Hexapoda</taxon>
        <taxon>Insecta</taxon>
        <taxon>Pterygota</taxon>
        <taxon>Neoptera</taxon>
        <taxon>Endopterygota</taxon>
        <taxon>Lepidoptera</taxon>
        <taxon>Glossata</taxon>
        <taxon>Ditrysia</taxon>
        <taxon>Noctuoidea</taxon>
        <taxon>Erebidae</taxon>
        <taxon>Arctiinae</taxon>
        <taxon>Arctia</taxon>
    </lineage>
</organism>
<feature type="region of interest" description="Disordered" evidence="1">
    <location>
        <begin position="1"/>
        <end position="22"/>
    </location>
</feature>
<evidence type="ECO:0000256" key="1">
    <source>
        <dbReference type="SAM" id="MobiDB-lite"/>
    </source>
</evidence>
<name>A0A8S1A8D6_ARCPL</name>
<proteinExistence type="predicted"/>
<keyword evidence="3" id="KW-1185">Reference proteome</keyword>
<sequence length="140" mass="16138">MKIKLTLHESPGTAGSESKPVPEDTEFRFQKVTYHVNRVQNRLFQFNYVRVERKAQGKFRLSDENFFREVGGSASRRLTTLAARSAARGRLASDVKTQLCAIEASASRRQCVCVQQTCEFLYHCKVNDTWIDSWEFTLRV</sequence>
<dbReference type="Proteomes" id="UP000494106">
    <property type="component" value="Unassembled WGS sequence"/>
</dbReference>
<protein>
    <submittedName>
        <fullName evidence="2">Uncharacterized protein</fullName>
    </submittedName>
</protein>
<gene>
    <name evidence="2" type="ORF">APLA_LOCUS9488</name>
</gene>